<protein>
    <submittedName>
        <fullName evidence="1">Uncharacterized protein</fullName>
    </submittedName>
</protein>
<dbReference type="KEGG" id="aja:AJAP_31615"/>
<dbReference type="RefSeq" id="WP_038518057.1">
    <property type="nucleotide sequence ID" value="NZ_CP008953.1"/>
</dbReference>
<name>A0A075V8H6_9PSEU</name>
<keyword evidence="2" id="KW-1185">Reference proteome</keyword>
<dbReference type="EMBL" id="CP008953">
    <property type="protein sequence ID" value="AIG79145.1"/>
    <property type="molecule type" value="Genomic_DNA"/>
</dbReference>
<dbReference type="STRING" id="208439.AJAP_31615"/>
<evidence type="ECO:0000313" key="2">
    <source>
        <dbReference type="Proteomes" id="UP000028492"/>
    </source>
</evidence>
<dbReference type="Pfam" id="PF11209">
    <property type="entry name" value="LmeA"/>
    <property type="match status" value="1"/>
</dbReference>
<accession>A0A075V8H6</accession>
<dbReference type="AlphaFoldDB" id="A0A075V8H6"/>
<evidence type="ECO:0000313" key="1">
    <source>
        <dbReference type="EMBL" id="AIG79145.1"/>
    </source>
</evidence>
<dbReference type="Proteomes" id="UP000028492">
    <property type="component" value="Chromosome"/>
</dbReference>
<sequence>MSDGRWFDLNPLPELFGLAAAGRALLPNVPVTPAAILKTVTEQLVGRRLTAKVDGHDVGLTLTDLDYRTDSLSLAATGRVGDVRIVVEDVDWPETPLERITVLASNVRLRSLPSPAAIPEQVKMAIRVSPEVLQARVAEVRPGIIVTPGDDGHFHIRWEKRPRWGHLALESTVEHDAVVLRPMSVHIGRRRFGPPARLKPIVLPLPELPQGIRLTAVEAHDGHLVLHALAEEWPEKLSTIPLGDLLGWVTTAVTTLTLPRLGGR</sequence>
<organism evidence="1 2">
    <name type="scientific">Amycolatopsis japonica</name>
    <dbReference type="NCBI Taxonomy" id="208439"/>
    <lineage>
        <taxon>Bacteria</taxon>
        <taxon>Bacillati</taxon>
        <taxon>Actinomycetota</taxon>
        <taxon>Actinomycetes</taxon>
        <taxon>Pseudonocardiales</taxon>
        <taxon>Pseudonocardiaceae</taxon>
        <taxon>Amycolatopsis</taxon>
        <taxon>Amycolatopsis japonica group</taxon>
    </lineage>
</organism>
<proteinExistence type="predicted"/>
<dbReference type="eggNOG" id="ENOG5033K1N">
    <property type="taxonomic scope" value="Bacteria"/>
</dbReference>
<dbReference type="HOGENOM" id="CLU_092778_0_0_11"/>
<gene>
    <name evidence="1" type="ORF">AJAP_31615</name>
</gene>
<reference evidence="1 2" key="1">
    <citation type="journal article" date="2014" name="J. Biotechnol.">
        <title>Complete genome sequence of the actinobacterium Amycolatopsis japonica MG417-CF17(T) (=DSM 44213T) producing (S,S)-N,N'-ethylenediaminedisuccinic acid.</title>
        <authorList>
            <person name="Stegmann E."/>
            <person name="Albersmeier A."/>
            <person name="Spohn M."/>
            <person name="Gert H."/>
            <person name="Weber T."/>
            <person name="Wohlleben W."/>
            <person name="Kalinowski J."/>
            <person name="Ruckert C."/>
        </authorList>
    </citation>
    <scope>NUCLEOTIDE SEQUENCE [LARGE SCALE GENOMIC DNA]</scope>
    <source>
        <strain evidence="2">MG417-CF17 (DSM 44213)</strain>
    </source>
</reference>
<dbReference type="InterPro" id="IPR021373">
    <property type="entry name" value="DUF2993"/>
</dbReference>